<proteinExistence type="inferred from homology"/>
<dbReference type="InterPro" id="IPR004254">
    <property type="entry name" value="AdipoR/HlyIII-related"/>
</dbReference>
<organism evidence="9 10">
    <name type="scientific">Shewanella pealeana (strain ATCC 700345 / ANG-SQ1)</name>
    <dbReference type="NCBI Taxonomy" id="398579"/>
    <lineage>
        <taxon>Bacteria</taxon>
        <taxon>Pseudomonadati</taxon>
        <taxon>Pseudomonadota</taxon>
        <taxon>Gammaproteobacteria</taxon>
        <taxon>Alteromonadales</taxon>
        <taxon>Shewanellaceae</taxon>
        <taxon>Shewanella</taxon>
    </lineage>
</organism>
<evidence type="ECO:0000313" key="10">
    <source>
        <dbReference type="Proteomes" id="UP000002608"/>
    </source>
</evidence>
<dbReference type="PANTHER" id="PTHR20855:SF3">
    <property type="entry name" value="LD03007P"/>
    <property type="match status" value="1"/>
</dbReference>
<reference evidence="9 10" key="1">
    <citation type="submission" date="2007-10" db="EMBL/GenBank/DDBJ databases">
        <title>Complete sequence of Shewanella pealeana ATCC 700345.</title>
        <authorList>
            <consortium name="US DOE Joint Genome Institute"/>
            <person name="Copeland A."/>
            <person name="Lucas S."/>
            <person name="Lapidus A."/>
            <person name="Barry K."/>
            <person name="Glavina del Rio T."/>
            <person name="Dalin E."/>
            <person name="Tice H."/>
            <person name="Pitluck S."/>
            <person name="Chertkov O."/>
            <person name="Brettin T."/>
            <person name="Bruce D."/>
            <person name="Detter J.C."/>
            <person name="Han C."/>
            <person name="Schmutz J."/>
            <person name="Larimer F."/>
            <person name="Land M."/>
            <person name="Hauser L."/>
            <person name="Kyrpides N."/>
            <person name="Kim E."/>
            <person name="Zhao J.-S.Z."/>
            <person name="Manno D."/>
            <person name="Hawari J."/>
            <person name="Richardson P."/>
        </authorList>
    </citation>
    <scope>NUCLEOTIDE SEQUENCE [LARGE SCALE GENOMIC DNA]</scope>
    <source>
        <strain evidence="10">ATCC 700345 / ANG-SQ1</strain>
    </source>
</reference>
<dbReference type="GO" id="GO:0140911">
    <property type="term" value="F:pore-forming activity"/>
    <property type="evidence" value="ECO:0007669"/>
    <property type="project" value="InterPro"/>
</dbReference>
<evidence type="ECO:0000256" key="3">
    <source>
        <dbReference type="ARBA" id="ARBA00022475"/>
    </source>
</evidence>
<feature type="transmembrane region" description="Helical" evidence="8">
    <location>
        <begin position="81"/>
        <end position="100"/>
    </location>
</feature>
<comment type="subcellular location">
    <subcellularLocation>
        <location evidence="1">Cell membrane</location>
        <topology evidence="1">Multi-pass membrane protein</topology>
    </subcellularLocation>
</comment>
<evidence type="ECO:0000256" key="2">
    <source>
        <dbReference type="ARBA" id="ARBA00008488"/>
    </source>
</evidence>
<keyword evidence="4 8" id="KW-0812">Transmembrane</keyword>
<keyword evidence="7" id="KW-0479">Metal-binding</keyword>
<dbReference type="STRING" id="398579.Spea_2385"/>
<feature type="binding site" evidence="7">
    <location>
        <position position="104"/>
    </location>
    <ligand>
        <name>Zn(2+)</name>
        <dbReference type="ChEBI" id="CHEBI:29105"/>
    </ligand>
</feature>
<accession>A8H568</accession>
<evidence type="ECO:0000313" key="9">
    <source>
        <dbReference type="EMBL" id="ABV87705.1"/>
    </source>
</evidence>
<evidence type="ECO:0000256" key="5">
    <source>
        <dbReference type="ARBA" id="ARBA00022989"/>
    </source>
</evidence>
<keyword evidence="7" id="KW-0862">Zinc</keyword>
<feature type="transmembrane region" description="Helical" evidence="8">
    <location>
        <begin position="231"/>
        <end position="248"/>
    </location>
</feature>
<feature type="transmembrane region" description="Helical" evidence="8">
    <location>
        <begin position="57"/>
        <end position="75"/>
    </location>
</feature>
<feature type="transmembrane region" description="Helical" evidence="8">
    <location>
        <begin position="198"/>
        <end position="219"/>
    </location>
</feature>
<sequence>MKDVTLPLIVVKPEVFYTMAVEQATASDNQGSHPTAKKITVASYCAREELANSISHGIGVIVGIVGLILCLLKGFDHLSFVQLTGVVVYCSSIILLFLCSTLYHSATSPMTKHRLKIADHCAIYLLIAGTYTPLMLITLTSSEADWILIAIWSLAIGGVLFKTLFIGRFKAFSLVLYLVMGWLCVTVMQDLIANMSDLGFNLLIAGGLFYSLGVIFYVAKRIPFNHAIWHLFVLGGAVCHFLCIYLTVI</sequence>
<feature type="transmembrane region" description="Helical" evidence="8">
    <location>
        <begin position="174"/>
        <end position="192"/>
    </location>
</feature>
<dbReference type="Proteomes" id="UP000002608">
    <property type="component" value="Chromosome"/>
</dbReference>
<dbReference type="RefSeq" id="WP_012155619.1">
    <property type="nucleotide sequence ID" value="NC_009901.1"/>
</dbReference>
<dbReference type="KEGG" id="spl:Spea_2385"/>
<evidence type="ECO:0000256" key="8">
    <source>
        <dbReference type="SAM" id="Phobius"/>
    </source>
</evidence>
<dbReference type="eggNOG" id="COG1272">
    <property type="taxonomic scope" value="Bacteria"/>
</dbReference>
<dbReference type="HOGENOM" id="CLU_051078_1_0_6"/>
<name>A8H568_SHEPA</name>
<keyword evidence="6 8" id="KW-0472">Membrane</keyword>
<dbReference type="NCBIfam" id="TIGR01065">
    <property type="entry name" value="hlyIII"/>
    <property type="match status" value="1"/>
</dbReference>
<dbReference type="PANTHER" id="PTHR20855">
    <property type="entry name" value="ADIPOR/PROGESTIN RECEPTOR-RELATED"/>
    <property type="match status" value="1"/>
</dbReference>
<gene>
    <name evidence="9" type="ordered locus">Spea_2385</name>
</gene>
<feature type="transmembrane region" description="Helical" evidence="8">
    <location>
        <begin position="146"/>
        <end position="167"/>
    </location>
</feature>
<feature type="binding site" evidence="7">
    <location>
        <position position="226"/>
    </location>
    <ligand>
        <name>Zn(2+)</name>
        <dbReference type="ChEBI" id="CHEBI:29105"/>
    </ligand>
</feature>
<dbReference type="Pfam" id="PF03006">
    <property type="entry name" value="HlyIII"/>
    <property type="match status" value="1"/>
</dbReference>
<keyword evidence="5 8" id="KW-1133">Transmembrane helix</keyword>
<evidence type="ECO:0000256" key="7">
    <source>
        <dbReference type="PIRSR" id="PIRSR604254-1"/>
    </source>
</evidence>
<dbReference type="AlphaFoldDB" id="A8H568"/>
<dbReference type="InterPro" id="IPR005744">
    <property type="entry name" value="Hy-lIII"/>
</dbReference>
<dbReference type="GO" id="GO:0005886">
    <property type="term" value="C:plasma membrane"/>
    <property type="evidence" value="ECO:0007669"/>
    <property type="project" value="UniProtKB-SubCell"/>
</dbReference>
<protein>
    <submittedName>
        <fullName evidence="9">Channel protein, hemolysin III family</fullName>
    </submittedName>
</protein>
<evidence type="ECO:0000256" key="4">
    <source>
        <dbReference type="ARBA" id="ARBA00022692"/>
    </source>
</evidence>
<keyword evidence="10" id="KW-1185">Reference proteome</keyword>
<dbReference type="GO" id="GO:0046872">
    <property type="term" value="F:metal ion binding"/>
    <property type="evidence" value="ECO:0007669"/>
    <property type="project" value="UniProtKB-KW"/>
</dbReference>
<comment type="similarity">
    <text evidence="2">Belongs to the UPF0073 (Hly-III) family.</text>
</comment>
<dbReference type="EMBL" id="CP000851">
    <property type="protein sequence ID" value="ABV87705.1"/>
    <property type="molecule type" value="Genomic_DNA"/>
</dbReference>
<keyword evidence="3" id="KW-1003">Cell membrane</keyword>
<feature type="binding site" evidence="7">
    <location>
        <position position="230"/>
    </location>
    <ligand>
        <name>Zn(2+)</name>
        <dbReference type="ChEBI" id="CHEBI:29105"/>
    </ligand>
</feature>
<feature type="transmembrane region" description="Helical" evidence="8">
    <location>
        <begin position="121"/>
        <end position="140"/>
    </location>
</feature>
<evidence type="ECO:0000256" key="1">
    <source>
        <dbReference type="ARBA" id="ARBA00004651"/>
    </source>
</evidence>
<evidence type="ECO:0000256" key="6">
    <source>
        <dbReference type="ARBA" id="ARBA00023136"/>
    </source>
</evidence>